<dbReference type="GO" id="GO:0000160">
    <property type="term" value="P:phosphorelay signal transduction system"/>
    <property type="evidence" value="ECO:0007669"/>
    <property type="project" value="InterPro"/>
</dbReference>
<evidence type="ECO:0000313" key="3">
    <source>
        <dbReference type="EMBL" id="MDM5453690.1"/>
    </source>
</evidence>
<organism evidence="3 4">
    <name type="scientific">Peribacillus simplex</name>
    <dbReference type="NCBI Taxonomy" id="1478"/>
    <lineage>
        <taxon>Bacteria</taxon>
        <taxon>Bacillati</taxon>
        <taxon>Bacillota</taxon>
        <taxon>Bacilli</taxon>
        <taxon>Bacillales</taxon>
        <taxon>Bacillaceae</taxon>
        <taxon>Peribacillus</taxon>
    </lineage>
</organism>
<gene>
    <name evidence="3" type="ORF">QUF89_16160</name>
</gene>
<dbReference type="Proteomes" id="UP001234602">
    <property type="component" value="Unassembled WGS sequence"/>
</dbReference>
<dbReference type="InterPro" id="IPR011006">
    <property type="entry name" value="CheY-like_superfamily"/>
</dbReference>
<evidence type="ECO:0000256" key="1">
    <source>
        <dbReference type="PROSITE-ProRule" id="PRU00169"/>
    </source>
</evidence>
<dbReference type="RefSeq" id="WP_155727315.1">
    <property type="nucleotide sequence ID" value="NZ_CP011008.1"/>
</dbReference>
<dbReference type="EMBL" id="JAUCEY010000008">
    <property type="protein sequence ID" value="MDM5453690.1"/>
    <property type="molecule type" value="Genomic_DNA"/>
</dbReference>
<evidence type="ECO:0000313" key="4">
    <source>
        <dbReference type="Proteomes" id="UP001234602"/>
    </source>
</evidence>
<feature type="domain" description="Response regulatory" evidence="2">
    <location>
        <begin position="1"/>
        <end position="52"/>
    </location>
</feature>
<dbReference type="PROSITE" id="PS50110">
    <property type="entry name" value="RESPONSE_REGULATORY"/>
    <property type="match status" value="1"/>
</dbReference>
<dbReference type="SUPFAM" id="SSF52172">
    <property type="entry name" value="CheY-like"/>
    <property type="match status" value="1"/>
</dbReference>
<accession>A0AAW7IHZ3</accession>
<name>A0AAW7IHZ3_9BACI</name>
<sequence length="52" mass="5663">MKIHIPVFEDEIQFEGNKVIVEHNGKSGIETSLKSGIDLILLGVMLPGLNGM</sequence>
<dbReference type="AlphaFoldDB" id="A0AAW7IHZ3"/>
<dbReference type="InterPro" id="IPR001789">
    <property type="entry name" value="Sig_transdc_resp-reg_receiver"/>
</dbReference>
<proteinExistence type="predicted"/>
<comment type="caution">
    <text evidence="1">Lacks conserved residue(s) required for the propagation of feature annotation.</text>
</comment>
<protein>
    <recommendedName>
        <fullName evidence="2">Response regulatory domain-containing protein</fullName>
    </recommendedName>
</protein>
<evidence type="ECO:0000259" key="2">
    <source>
        <dbReference type="PROSITE" id="PS50110"/>
    </source>
</evidence>
<comment type="caution">
    <text evidence="3">The sequence shown here is derived from an EMBL/GenBank/DDBJ whole genome shotgun (WGS) entry which is preliminary data.</text>
</comment>
<reference evidence="3" key="1">
    <citation type="submission" date="2023-06" db="EMBL/GenBank/DDBJ databases">
        <title>Comparative genomics of Bacillaceae isolates and their secondary metabolite potential.</title>
        <authorList>
            <person name="Song L."/>
            <person name="Nielsen L.J."/>
            <person name="Mohite O."/>
            <person name="Xu X."/>
            <person name="Weber T."/>
            <person name="Kovacs A.T."/>
        </authorList>
    </citation>
    <scope>NUCLEOTIDE SEQUENCE</scope>
    <source>
        <strain evidence="3">D8_B_37</strain>
    </source>
</reference>